<dbReference type="GO" id="GO:0004519">
    <property type="term" value="F:endonuclease activity"/>
    <property type="evidence" value="ECO:0007669"/>
    <property type="project" value="UniProtKB-KW"/>
</dbReference>
<evidence type="ECO:0000313" key="5">
    <source>
        <dbReference type="Proteomes" id="UP000199623"/>
    </source>
</evidence>
<reference evidence="5" key="1">
    <citation type="submission" date="2016-10" db="EMBL/GenBank/DDBJ databases">
        <authorList>
            <person name="Varghese N."/>
            <person name="Submissions S."/>
        </authorList>
    </citation>
    <scope>NUCLEOTIDE SEQUENCE [LARGE SCALE GENOMIC DNA]</scope>
    <source>
        <strain evidence="5">CGMCC 4.3506</strain>
    </source>
</reference>
<organism evidence="4 5">
    <name type="scientific">Lentzea fradiae</name>
    <dbReference type="NCBI Taxonomy" id="200378"/>
    <lineage>
        <taxon>Bacteria</taxon>
        <taxon>Bacillati</taxon>
        <taxon>Actinomycetota</taxon>
        <taxon>Actinomycetes</taxon>
        <taxon>Pseudonocardiales</taxon>
        <taxon>Pseudonocardiaceae</taxon>
        <taxon>Lentzea</taxon>
    </lineage>
</organism>
<keyword evidence="4" id="KW-0540">Nuclease</keyword>
<dbReference type="RefSeq" id="WP_090051209.1">
    <property type="nucleotide sequence ID" value="NZ_FNCC01000007.1"/>
</dbReference>
<sequence length="153" mass="17099">MAQAPAETRKQELGQQDPGKQEPGRQKSGRRELGRHKSGQQDLGRRGEDLACRYLEEQGLAVLSRNWTCRDGELDVVAVEDGRLVVCEVKTRSGPVWGRPDEAVDADKLSRLRRTALRWLAAHGVGWCNVRVDLISVTWPPDGEARLQHLRGA</sequence>
<feature type="region of interest" description="Disordered" evidence="3">
    <location>
        <begin position="1"/>
        <end position="44"/>
    </location>
</feature>
<dbReference type="InterPro" id="IPR003509">
    <property type="entry name" value="UPF0102_YraN-like"/>
</dbReference>
<dbReference type="OrthoDB" id="9794876at2"/>
<dbReference type="STRING" id="200378.SAMN05216553_107266"/>
<dbReference type="InterPro" id="IPR011335">
    <property type="entry name" value="Restrct_endonuc-II-like"/>
</dbReference>
<feature type="compositionally biased region" description="Basic and acidic residues" evidence="3">
    <location>
        <begin position="19"/>
        <end position="32"/>
    </location>
</feature>
<evidence type="ECO:0000256" key="2">
    <source>
        <dbReference type="HAMAP-Rule" id="MF_00048"/>
    </source>
</evidence>
<keyword evidence="4" id="KW-0255">Endonuclease</keyword>
<dbReference type="Pfam" id="PF02021">
    <property type="entry name" value="UPF0102"/>
    <property type="match status" value="1"/>
</dbReference>
<evidence type="ECO:0000313" key="4">
    <source>
        <dbReference type="EMBL" id="SDG34679.1"/>
    </source>
</evidence>
<dbReference type="Gene3D" id="3.40.1350.10">
    <property type="match status" value="1"/>
</dbReference>
<name>A0A1G7TJ48_9PSEU</name>
<dbReference type="EMBL" id="FNCC01000007">
    <property type="protein sequence ID" value="SDG34679.1"/>
    <property type="molecule type" value="Genomic_DNA"/>
</dbReference>
<dbReference type="Proteomes" id="UP000199623">
    <property type="component" value="Unassembled WGS sequence"/>
</dbReference>
<dbReference type="CDD" id="cd20736">
    <property type="entry name" value="PoNe_Nuclease"/>
    <property type="match status" value="1"/>
</dbReference>
<comment type="similarity">
    <text evidence="1 2">Belongs to the UPF0102 family.</text>
</comment>
<dbReference type="GO" id="GO:0003676">
    <property type="term" value="F:nucleic acid binding"/>
    <property type="evidence" value="ECO:0007669"/>
    <property type="project" value="InterPro"/>
</dbReference>
<dbReference type="InterPro" id="IPR011856">
    <property type="entry name" value="tRNA_endonuc-like_dom_sf"/>
</dbReference>
<dbReference type="PANTHER" id="PTHR34039:SF1">
    <property type="entry name" value="UPF0102 PROTEIN YRAN"/>
    <property type="match status" value="1"/>
</dbReference>
<dbReference type="HAMAP" id="MF_00048">
    <property type="entry name" value="UPF0102"/>
    <property type="match status" value="1"/>
</dbReference>
<evidence type="ECO:0000256" key="1">
    <source>
        <dbReference type="ARBA" id="ARBA00006738"/>
    </source>
</evidence>
<dbReference type="AlphaFoldDB" id="A0A1G7TJ48"/>
<gene>
    <name evidence="4" type="ORF">SAMN05216553_107266</name>
</gene>
<keyword evidence="4" id="KW-0378">Hydrolase</keyword>
<protein>
    <recommendedName>
        <fullName evidence="2">UPF0102 protein SAMN05216553_107266</fullName>
    </recommendedName>
</protein>
<keyword evidence="5" id="KW-1185">Reference proteome</keyword>
<accession>A0A1G7TJ48</accession>
<evidence type="ECO:0000256" key="3">
    <source>
        <dbReference type="SAM" id="MobiDB-lite"/>
    </source>
</evidence>
<dbReference type="PANTHER" id="PTHR34039">
    <property type="entry name" value="UPF0102 PROTEIN YRAN"/>
    <property type="match status" value="1"/>
</dbReference>
<dbReference type="SUPFAM" id="SSF52980">
    <property type="entry name" value="Restriction endonuclease-like"/>
    <property type="match status" value="1"/>
</dbReference>
<proteinExistence type="inferred from homology"/>
<dbReference type="NCBIfam" id="NF009154">
    <property type="entry name" value="PRK12497.3-3"/>
    <property type="match status" value="1"/>
</dbReference>